<dbReference type="PROSITE" id="PS00765">
    <property type="entry name" value="P_GLUCOSE_ISOMERASE_1"/>
    <property type="match status" value="1"/>
</dbReference>
<dbReference type="AlphaFoldDB" id="A0A3B0V1D5"/>
<gene>
    <name evidence="5" type="ORF">MNBD_DELTA03-165</name>
</gene>
<dbReference type="InterPro" id="IPR001672">
    <property type="entry name" value="G6P_Isomerase"/>
</dbReference>
<sequence length="340" mass="37476">LNLSRTLVNVVSKSGSTLETLTNEELVRASFKAAGLDPGRHFIAVTGKGSPMDNPARYLRSFYMFDYIGGRYSVTSMVGAVMLGFALGFEQLSEILAGAHAIDQAAEEPDIRRNIPLLMALLGIWNHNFLGCDTLAVLPYSQALIRFTAHLQQCDMESNGKSIDRCGQSLAWQSGPVVWGEPGTNGQHAFYQLLHQGTTIVPVEFIGFRQSQYGKDLEIQGTTSQEKLLANLLAQSLAMAAGRGNANPNRRFAGNRPNCVLLADRLTPYTMGALMAVYETKIVMQGFMWNINSFDQEGVQLGKVLANEIIDHLAARRRDKNYQGTDDDLSWALLRMVDKP</sequence>
<dbReference type="PROSITE" id="PS51463">
    <property type="entry name" value="P_GLUCOSE_ISOMERASE_3"/>
    <property type="match status" value="1"/>
</dbReference>
<dbReference type="InterPro" id="IPR023096">
    <property type="entry name" value="G6P_Isomerase_C"/>
</dbReference>
<dbReference type="PRINTS" id="PR00662">
    <property type="entry name" value="G6PISOMERASE"/>
</dbReference>
<evidence type="ECO:0000256" key="2">
    <source>
        <dbReference type="ARBA" id="ARBA00022432"/>
    </source>
</evidence>
<dbReference type="SUPFAM" id="SSF53697">
    <property type="entry name" value="SIS domain"/>
    <property type="match status" value="1"/>
</dbReference>
<dbReference type="GO" id="GO:0006096">
    <property type="term" value="P:glycolytic process"/>
    <property type="evidence" value="ECO:0007669"/>
    <property type="project" value="UniProtKB-KW"/>
</dbReference>
<dbReference type="PANTHER" id="PTHR11469">
    <property type="entry name" value="GLUCOSE-6-PHOSPHATE ISOMERASE"/>
    <property type="match status" value="1"/>
</dbReference>
<evidence type="ECO:0000256" key="3">
    <source>
        <dbReference type="ARBA" id="ARBA00023152"/>
    </source>
</evidence>
<name>A0A3B0V1D5_9ZZZZ</name>
<dbReference type="GO" id="GO:0005829">
    <property type="term" value="C:cytosol"/>
    <property type="evidence" value="ECO:0007669"/>
    <property type="project" value="TreeGrafter"/>
</dbReference>
<dbReference type="GO" id="GO:0097367">
    <property type="term" value="F:carbohydrate derivative binding"/>
    <property type="evidence" value="ECO:0007669"/>
    <property type="project" value="InterPro"/>
</dbReference>
<dbReference type="EMBL" id="UOEX01000210">
    <property type="protein sequence ID" value="VAW37375.1"/>
    <property type="molecule type" value="Genomic_DNA"/>
</dbReference>
<evidence type="ECO:0000256" key="1">
    <source>
        <dbReference type="ARBA" id="ARBA00011952"/>
    </source>
</evidence>
<dbReference type="PANTHER" id="PTHR11469:SF1">
    <property type="entry name" value="GLUCOSE-6-PHOSPHATE ISOMERASE"/>
    <property type="match status" value="1"/>
</dbReference>
<organism evidence="5">
    <name type="scientific">hydrothermal vent metagenome</name>
    <dbReference type="NCBI Taxonomy" id="652676"/>
    <lineage>
        <taxon>unclassified sequences</taxon>
        <taxon>metagenomes</taxon>
        <taxon>ecological metagenomes</taxon>
    </lineage>
</organism>
<proteinExistence type="predicted"/>
<dbReference type="GO" id="GO:0048029">
    <property type="term" value="F:monosaccharide binding"/>
    <property type="evidence" value="ECO:0007669"/>
    <property type="project" value="TreeGrafter"/>
</dbReference>
<dbReference type="Pfam" id="PF00342">
    <property type="entry name" value="PGI"/>
    <property type="match status" value="1"/>
</dbReference>
<feature type="non-terminal residue" evidence="5">
    <location>
        <position position="1"/>
    </location>
</feature>
<dbReference type="CDD" id="cd05016">
    <property type="entry name" value="SIS_PGI_2"/>
    <property type="match status" value="1"/>
</dbReference>
<dbReference type="GO" id="GO:0004347">
    <property type="term" value="F:glucose-6-phosphate isomerase activity"/>
    <property type="evidence" value="ECO:0007669"/>
    <property type="project" value="UniProtKB-EC"/>
</dbReference>
<keyword evidence="4 5" id="KW-0413">Isomerase</keyword>
<dbReference type="GO" id="GO:0051156">
    <property type="term" value="P:glucose 6-phosphate metabolic process"/>
    <property type="evidence" value="ECO:0007669"/>
    <property type="project" value="TreeGrafter"/>
</dbReference>
<dbReference type="Gene3D" id="1.10.1390.10">
    <property type="match status" value="1"/>
</dbReference>
<dbReference type="PROSITE" id="PS00174">
    <property type="entry name" value="P_GLUCOSE_ISOMERASE_2"/>
    <property type="match status" value="1"/>
</dbReference>
<keyword evidence="2" id="KW-0312">Gluconeogenesis</keyword>
<evidence type="ECO:0000256" key="4">
    <source>
        <dbReference type="ARBA" id="ARBA00023235"/>
    </source>
</evidence>
<accession>A0A3B0V1D5</accession>
<dbReference type="EC" id="5.3.1.9" evidence="1"/>
<reference evidence="5" key="1">
    <citation type="submission" date="2018-06" db="EMBL/GenBank/DDBJ databases">
        <authorList>
            <person name="Zhirakovskaya E."/>
        </authorList>
    </citation>
    <scope>NUCLEOTIDE SEQUENCE</scope>
</reference>
<protein>
    <recommendedName>
        <fullName evidence="1">glucose-6-phosphate isomerase</fullName>
        <ecNumber evidence="1">5.3.1.9</ecNumber>
    </recommendedName>
</protein>
<dbReference type="InterPro" id="IPR035482">
    <property type="entry name" value="SIS_PGI_2"/>
</dbReference>
<dbReference type="InterPro" id="IPR046348">
    <property type="entry name" value="SIS_dom_sf"/>
</dbReference>
<keyword evidence="3" id="KW-0324">Glycolysis</keyword>
<evidence type="ECO:0000313" key="5">
    <source>
        <dbReference type="EMBL" id="VAW37375.1"/>
    </source>
</evidence>
<dbReference type="Gene3D" id="3.40.50.10490">
    <property type="entry name" value="Glucose-6-phosphate isomerase like protein, domain 1"/>
    <property type="match status" value="2"/>
</dbReference>
<dbReference type="GO" id="GO:0006094">
    <property type="term" value="P:gluconeogenesis"/>
    <property type="evidence" value="ECO:0007669"/>
    <property type="project" value="UniProtKB-KW"/>
</dbReference>
<dbReference type="InterPro" id="IPR018189">
    <property type="entry name" value="Phosphoglucose_isomerase_CS"/>
</dbReference>